<accession>A0A4Z0Z3T5</accession>
<dbReference type="Gene3D" id="3.40.50.850">
    <property type="entry name" value="Isochorismatase-like"/>
    <property type="match status" value="1"/>
</dbReference>
<dbReference type="SUPFAM" id="SSF52499">
    <property type="entry name" value="Isochorismatase-like hydrolases"/>
    <property type="match status" value="1"/>
</dbReference>
<evidence type="ECO:0000259" key="3">
    <source>
        <dbReference type="Pfam" id="PF00857"/>
    </source>
</evidence>
<dbReference type="GO" id="GO:0016787">
    <property type="term" value="F:hydrolase activity"/>
    <property type="evidence" value="ECO:0007669"/>
    <property type="project" value="UniProtKB-KW"/>
</dbReference>
<gene>
    <name evidence="4" type="ORF">E0Z10_g5460</name>
</gene>
<dbReference type="PANTHER" id="PTHR43540:SF1">
    <property type="entry name" value="ISOCHORISMATASE HYDROLASE"/>
    <property type="match status" value="1"/>
</dbReference>
<sequence>MAVAPHRTALLLIDIQQGFNDPRYTGRSTPDFEANIAKLLKAFRATKNSHVIHVCHHSLSETSPLHPLHPGAQFMDYATPQPGEIVRSKSVNSAFVDTDLESVIRDLSIERLVVVGLTTGHCVSTSVRMASNLRVVDHPHGGVASGHNPSGEIIVVSDATAMYNWSYGGKTYDGDTLHTINLATLGGEFCEVRNTEEVLQLLSSTS</sequence>
<dbReference type="PANTHER" id="PTHR43540">
    <property type="entry name" value="PEROXYUREIDOACRYLATE/UREIDOACRYLATE AMIDOHYDROLASE-RELATED"/>
    <property type="match status" value="1"/>
</dbReference>
<dbReference type="InterPro" id="IPR050272">
    <property type="entry name" value="Isochorismatase-like_hydrls"/>
</dbReference>
<dbReference type="Pfam" id="PF00857">
    <property type="entry name" value="Isochorismatase"/>
    <property type="match status" value="1"/>
</dbReference>
<comment type="similarity">
    <text evidence="1">Belongs to the isochorismatase family.</text>
</comment>
<organism evidence="4 5">
    <name type="scientific">Xylaria hypoxylon</name>
    <dbReference type="NCBI Taxonomy" id="37992"/>
    <lineage>
        <taxon>Eukaryota</taxon>
        <taxon>Fungi</taxon>
        <taxon>Dikarya</taxon>
        <taxon>Ascomycota</taxon>
        <taxon>Pezizomycotina</taxon>
        <taxon>Sordariomycetes</taxon>
        <taxon>Xylariomycetidae</taxon>
        <taxon>Xylariales</taxon>
        <taxon>Xylariaceae</taxon>
        <taxon>Xylaria</taxon>
    </lineage>
</organism>
<protein>
    <recommendedName>
        <fullName evidence="3">Isochorismatase-like domain-containing protein</fullName>
    </recommendedName>
</protein>
<dbReference type="InterPro" id="IPR036380">
    <property type="entry name" value="Isochorismatase-like_sf"/>
</dbReference>
<keyword evidence="2" id="KW-0378">Hydrolase</keyword>
<evidence type="ECO:0000313" key="5">
    <source>
        <dbReference type="Proteomes" id="UP000297716"/>
    </source>
</evidence>
<dbReference type="STRING" id="37992.A0A4Z0Z3T5"/>
<evidence type="ECO:0000256" key="2">
    <source>
        <dbReference type="ARBA" id="ARBA00022801"/>
    </source>
</evidence>
<dbReference type="InterPro" id="IPR000868">
    <property type="entry name" value="Isochorismatase-like_dom"/>
</dbReference>
<dbReference type="OrthoDB" id="245563at2759"/>
<feature type="domain" description="Isochorismatase-like" evidence="3">
    <location>
        <begin position="8"/>
        <end position="164"/>
    </location>
</feature>
<reference evidence="4 5" key="1">
    <citation type="submission" date="2019-03" db="EMBL/GenBank/DDBJ databases">
        <title>Draft genome sequence of Xylaria hypoxylon DSM 108379, a ubiquitous saprotrophic-parasitic fungi on hardwood.</title>
        <authorList>
            <person name="Buettner E."/>
            <person name="Leonhardt S."/>
            <person name="Gebauer A.M."/>
            <person name="Liers C."/>
            <person name="Hofrichter M."/>
            <person name="Kellner H."/>
        </authorList>
    </citation>
    <scope>NUCLEOTIDE SEQUENCE [LARGE SCALE GENOMIC DNA]</scope>
    <source>
        <strain evidence="4 5">DSM 108379</strain>
    </source>
</reference>
<comment type="caution">
    <text evidence="4">The sequence shown here is derived from an EMBL/GenBank/DDBJ whole genome shotgun (WGS) entry which is preliminary data.</text>
</comment>
<name>A0A4Z0Z3T5_9PEZI</name>
<dbReference type="Proteomes" id="UP000297716">
    <property type="component" value="Unassembled WGS sequence"/>
</dbReference>
<proteinExistence type="inferred from homology"/>
<evidence type="ECO:0000313" key="4">
    <source>
        <dbReference type="EMBL" id="TGJ83312.1"/>
    </source>
</evidence>
<evidence type="ECO:0000256" key="1">
    <source>
        <dbReference type="ARBA" id="ARBA00006336"/>
    </source>
</evidence>
<dbReference type="EMBL" id="SKBN01000098">
    <property type="protein sequence ID" value="TGJ83312.1"/>
    <property type="molecule type" value="Genomic_DNA"/>
</dbReference>
<keyword evidence="5" id="KW-1185">Reference proteome</keyword>
<dbReference type="AlphaFoldDB" id="A0A4Z0Z3T5"/>